<gene>
    <name evidence="2" type="primary">RvY_02886-1</name>
    <name evidence="2" type="synonym">RvY_02886.1</name>
    <name evidence="2" type="ORF">RvY_02886</name>
</gene>
<dbReference type="STRING" id="947166.A0A1D1UWE2"/>
<dbReference type="AlphaFoldDB" id="A0A1D1UWE2"/>
<evidence type="ECO:0000313" key="3">
    <source>
        <dbReference type="Proteomes" id="UP000186922"/>
    </source>
</evidence>
<feature type="domain" description="Helitron helicase-like" evidence="1">
    <location>
        <begin position="1"/>
        <end position="70"/>
    </location>
</feature>
<name>A0A1D1UWE2_RAMVA</name>
<dbReference type="Proteomes" id="UP000186922">
    <property type="component" value="Unassembled WGS sequence"/>
</dbReference>
<dbReference type="EMBL" id="BDGG01000001">
    <property type="protein sequence ID" value="GAU90478.1"/>
    <property type="molecule type" value="Genomic_DNA"/>
</dbReference>
<evidence type="ECO:0000259" key="1">
    <source>
        <dbReference type="Pfam" id="PF14214"/>
    </source>
</evidence>
<proteinExistence type="predicted"/>
<dbReference type="OrthoDB" id="1728974at2759"/>
<sequence length="171" mass="19753">MSCNPKWPEIMDQLLPGQTAADRPDITVRMFHGKLSQLFELIPKAVKCGKIIYRIHVIEFQKRGLPHAHIAIKTQKEPVTVDEIDQVISGCVPHDNAQLKGIIESLYKHSCRPERCHKKQKNADRYKQPRRPLTNNSYIDDAGYVPYKRLTEQDRLVVTYDPELTYAQTDT</sequence>
<keyword evidence="3" id="KW-1185">Reference proteome</keyword>
<reference evidence="2 3" key="1">
    <citation type="journal article" date="2016" name="Nat. Commun.">
        <title>Extremotolerant tardigrade genome and improved radiotolerance of human cultured cells by tardigrade-unique protein.</title>
        <authorList>
            <person name="Hashimoto T."/>
            <person name="Horikawa D.D."/>
            <person name="Saito Y."/>
            <person name="Kuwahara H."/>
            <person name="Kozuka-Hata H."/>
            <person name="Shin-I T."/>
            <person name="Minakuchi Y."/>
            <person name="Ohishi K."/>
            <person name="Motoyama A."/>
            <person name="Aizu T."/>
            <person name="Enomoto A."/>
            <person name="Kondo K."/>
            <person name="Tanaka S."/>
            <person name="Hara Y."/>
            <person name="Koshikawa S."/>
            <person name="Sagara H."/>
            <person name="Miura T."/>
            <person name="Yokobori S."/>
            <person name="Miyagawa K."/>
            <person name="Suzuki Y."/>
            <person name="Kubo T."/>
            <person name="Oyama M."/>
            <person name="Kohara Y."/>
            <person name="Fujiyama A."/>
            <person name="Arakawa K."/>
            <person name="Katayama T."/>
            <person name="Toyoda A."/>
            <person name="Kunieda T."/>
        </authorList>
    </citation>
    <scope>NUCLEOTIDE SEQUENCE [LARGE SCALE GENOMIC DNA]</scope>
    <source>
        <strain evidence="2 3">YOKOZUNA-1</strain>
    </source>
</reference>
<organism evidence="2 3">
    <name type="scientific">Ramazzottius varieornatus</name>
    <name type="common">Water bear</name>
    <name type="synonym">Tardigrade</name>
    <dbReference type="NCBI Taxonomy" id="947166"/>
    <lineage>
        <taxon>Eukaryota</taxon>
        <taxon>Metazoa</taxon>
        <taxon>Ecdysozoa</taxon>
        <taxon>Tardigrada</taxon>
        <taxon>Eutardigrada</taxon>
        <taxon>Parachela</taxon>
        <taxon>Hypsibioidea</taxon>
        <taxon>Ramazzottiidae</taxon>
        <taxon>Ramazzottius</taxon>
    </lineage>
</organism>
<accession>A0A1D1UWE2</accession>
<protein>
    <recommendedName>
        <fullName evidence="1">Helitron helicase-like domain-containing protein</fullName>
    </recommendedName>
</protein>
<dbReference type="InterPro" id="IPR025476">
    <property type="entry name" value="Helitron_helicase-like"/>
</dbReference>
<dbReference type="Pfam" id="PF14214">
    <property type="entry name" value="Helitron_like_N"/>
    <property type="match status" value="1"/>
</dbReference>
<comment type="caution">
    <text evidence="2">The sequence shown here is derived from an EMBL/GenBank/DDBJ whole genome shotgun (WGS) entry which is preliminary data.</text>
</comment>
<evidence type="ECO:0000313" key="2">
    <source>
        <dbReference type="EMBL" id="GAU90478.1"/>
    </source>
</evidence>